<dbReference type="EMBL" id="CAXKWB010017110">
    <property type="protein sequence ID" value="CAL4117994.1"/>
    <property type="molecule type" value="Genomic_DNA"/>
</dbReference>
<proteinExistence type="predicted"/>
<reference evidence="2 3" key="1">
    <citation type="submission" date="2024-05" db="EMBL/GenBank/DDBJ databases">
        <authorList>
            <person name="Wallberg A."/>
        </authorList>
    </citation>
    <scope>NUCLEOTIDE SEQUENCE [LARGE SCALE GENOMIC DNA]</scope>
</reference>
<accession>A0AAV2R8T0</accession>
<organism evidence="2 3">
    <name type="scientific">Meganyctiphanes norvegica</name>
    <name type="common">Northern krill</name>
    <name type="synonym">Thysanopoda norvegica</name>
    <dbReference type="NCBI Taxonomy" id="48144"/>
    <lineage>
        <taxon>Eukaryota</taxon>
        <taxon>Metazoa</taxon>
        <taxon>Ecdysozoa</taxon>
        <taxon>Arthropoda</taxon>
        <taxon>Crustacea</taxon>
        <taxon>Multicrustacea</taxon>
        <taxon>Malacostraca</taxon>
        <taxon>Eumalacostraca</taxon>
        <taxon>Eucarida</taxon>
        <taxon>Euphausiacea</taxon>
        <taxon>Euphausiidae</taxon>
        <taxon>Meganyctiphanes</taxon>
    </lineage>
</organism>
<evidence type="ECO:0000313" key="3">
    <source>
        <dbReference type="Proteomes" id="UP001497623"/>
    </source>
</evidence>
<name>A0AAV2R8T0_MEGNR</name>
<feature type="non-terminal residue" evidence="2">
    <location>
        <position position="1"/>
    </location>
</feature>
<keyword evidence="1" id="KW-0175">Coiled coil</keyword>
<protein>
    <submittedName>
        <fullName evidence="2">Uncharacterized protein</fullName>
    </submittedName>
</protein>
<evidence type="ECO:0000313" key="2">
    <source>
        <dbReference type="EMBL" id="CAL4117994.1"/>
    </source>
</evidence>
<gene>
    <name evidence="2" type="ORF">MNOR_LOCUS21331</name>
</gene>
<feature type="coiled-coil region" evidence="1">
    <location>
        <begin position="43"/>
        <end position="70"/>
    </location>
</feature>
<dbReference type="Proteomes" id="UP001497623">
    <property type="component" value="Unassembled WGS sequence"/>
</dbReference>
<comment type="caution">
    <text evidence="2">The sequence shown here is derived from an EMBL/GenBank/DDBJ whole genome shotgun (WGS) entry which is preliminary data.</text>
</comment>
<dbReference type="AlphaFoldDB" id="A0AAV2R8T0"/>
<keyword evidence="3" id="KW-1185">Reference proteome</keyword>
<sequence>IPASMQLCGGISLCSIVILFYMFDNTYQQNPKERRKKGRNRPCKNMNNSLKRVDDRLNEVNNTMKTVKSDLVSHLDNRFVQLESFVKESLSGMQTRLDAVISEEIKIMLQNHYSELLQNIYKIYRKIPFDENKSTMLLLKNTEGYEDKPDLLQNENNEAESVQTLLDDASSLTISLKEMVQCVEILGQNNSELLQNMDTDHWKNALAEIENAIPSLENDTDKTLTFQMKPFYLIQNIKRDIESLQIPLETINSTVISWKENDECREMLDGIKTYISHLYPMMHRLEKKSAKSSPIP</sequence>
<evidence type="ECO:0000256" key="1">
    <source>
        <dbReference type="SAM" id="Coils"/>
    </source>
</evidence>